<gene>
    <name evidence="1" type="ORF">OOU_Y34scaffold00216g8</name>
</gene>
<accession>A0AA97P5E3</accession>
<evidence type="ECO:0000313" key="1">
    <source>
        <dbReference type="EMBL" id="ELQ42300.1"/>
    </source>
</evidence>
<name>A0AA97P5E3_PYRO3</name>
<reference evidence="1" key="1">
    <citation type="journal article" date="2012" name="PLoS Genet.">
        <title>Comparative analysis of the genomes of two field isolates of the rice blast fungus Magnaporthe oryzae.</title>
        <authorList>
            <person name="Xue M."/>
            <person name="Yang J."/>
            <person name="Li Z."/>
            <person name="Hu S."/>
            <person name="Yao N."/>
            <person name="Dean R.A."/>
            <person name="Zhao W."/>
            <person name="Shen M."/>
            <person name="Zhang H."/>
            <person name="Li C."/>
            <person name="Liu L."/>
            <person name="Cao L."/>
            <person name="Xu X."/>
            <person name="Xing Y."/>
            <person name="Hsiang T."/>
            <person name="Zhang Z."/>
            <person name="Xu J.R."/>
            <person name="Peng Y.L."/>
        </authorList>
    </citation>
    <scope>NUCLEOTIDE SEQUENCE</scope>
    <source>
        <strain evidence="1">Y34</strain>
    </source>
</reference>
<proteinExistence type="predicted"/>
<dbReference type="Proteomes" id="UP000011086">
    <property type="component" value="Unassembled WGS sequence"/>
</dbReference>
<dbReference type="EMBL" id="JH793081">
    <property type="protein sequence ID" value="ELQ42300.1"/>
    <property type="molecule type" value="Genomic_DNA"/>
</dbReference>
<protein>
    <submittedName>
        <fullName evidence="1">Uncharacterized protein</fullName>
    </submittedName>
</protein>
<sequence length="25" mass="2751">MQLSTAFRVLIIFALSAEHSKISTS</sequence>
<organism evidence="1">
    <name type="scientific">Pyricularia oryzae (strain Y34)</name>
    <name type="common">Rice blast fungus</name>
    <name type="synonym">Magnaporthe oryzae</name>
    <dbReference type="NCBI Taxonomy" id="1143189"/>
    <lineage>
        <taxon>Eukaryota</taxon>
        <taxon>Fungi</taxon>
        <taxon>Dikarya</taxon>
        <taxon>Ascomycota</taxon>
        <taxon>Pezizomycotina</taxon>
        <taxon>Sordariomycetes</taxon>
        <taxon>Sordariomycetidae</taxon>
        <taxon>Magnaporthales</taxon>
        <taxon>Pyriculariaceae</taxon>
        <taxon>Pyricularia</taxon>
    </lineage>
</organism>
<dbReference type="AlphaFoldDB" id="A0AA97P5E3"/>